<sequence>MVNSDSPTWTVFTATPEDTLQGHPPCDDTTTFWQHQSNQSDIPHTASLKILLTLVFYPNNRQHKVMFSNKVYRLTPSLALMRKYKTNASATMVGDEAALRTREGQDHQHSKS</sequence>
<organism evidence="1 2">
    <name type="scientific">Portunus trituberculatus</name>
    <name type="common">Swimming crab</name>
    <name type="synonym">Neptunus trituberculatus</name>
    <dbReference type="NCBI Taxonomy" id="210409"/>
    <lineage>
        <taxon>Eukaryota</taxon>
        <taxon>Metazoa</taxon>
        <taxon>Ecdysozoa</taxon>
        <taxon>Arthropoda</taxon>
        <taxon>Crustacea</taxon>
        <taxon>Multicrustacea</taxon>
        <taxon>Malacostraca</taxon>
        <taxon>Eumalacostraca</taxon>
        <taxon>Eucarida</taxon>
        <taxon>Decapoda</taxon>
        <taxon>Pleocyemata</taxon>
        <taxon>Brachyura</taxon>
        <taxon>Eubrachyura</taxon>
        <taxon>Portunoidea</taxon>
        <taxon>Portunidae</taxon>
        <taxon>Portuninae</taxon>
        <taxon>Portunus</taxon>
    </lineage>
</organism>
<dbReference type="AlphaFoldDB" id="A0A5B7EI07"/>
<dbReference type="EMBL" id="VSRR010002965">
    <property type="protein sequence ID" value="MPC34021.1"/>
    <property type="molecule type" value="Genomic_DNA"/>
</dbReference>
<evidence type="ECO:0000313" key="1">
    <source>
        <dbReference type="EMBL" id="MPC34021.1"/>
    </source>
</evidence>
<protein>
    <submittedName>
        <fullName evidence="1">Uncharacterized protein</fullName>
    </submittedName>
</protein>
<comment type="caution">
    <text evidence="1">The sequence shown here is derived from an EMBL/GenBank/DDBJ whole genome shotgun (WGS) entry which is preliminary data.</text>
</comment>
<gene>
    <name evidence="1" type="ORF">E2C01_027394</name>
</gene>
<accession>A0A5B7EI07</accession>
<reference evidence="1 2" key="1">
    <citation type="submission" date="2019-05" db="EMBL/GenBank/DDBJ databases">
        <title>Another draft genome of Portunus trituberculatus and its Hox gene families provides insights of decapod evolution.</title>
        <authorList>
            <person name="Jeong J.-H."/>
            <person name="Song I."/>
            <person name="Kim S."/>
            <person name="Choi T."/>
            <person name="Kim D."/>
            <person name="Ryu S."/>
            <person name="Kim W."/>
        </authorList>
    </citation>
    <scope>NUCLEOTIDE SEQUENCE [LARGE SCALE GENOMIC DNA]</scope>
    <source>
        <tissue evidence="1">Muscle</tissue>
    </source>
</reference>
<proteinExistence type="predicted"/>
<dbReference type="Proteomes" id="UP000324222">
    <property type="component" value="Unassembled WGS sequence"/>
</dbReference>
<keyword evidence="2" id="KW-1185">Reference proteome</keyword>
<name>A0A5B7EI07_PORTR</name>
<evidence type="ECO:0000313" key="2">
    <source>
        <dbReference type="Proteomes" id="UP000324222"/>
    </source>
</evidence>